<keyword evidence="3" id="KW-1185">Reference proteome</keyword>
<dbReference type="Proteomes" id="UP000278673">
    <property type="component" value="Unassembled WGS sequence"/>
</dbReference>
<accession>A0A3M2LS67</accession>
<comment type="caution">
    <text evidence="2">The sequence shown here is derived from an EMBL/GenBank/DDBJ whole genome shotgun (WGS) entry which is preliminary data.</text>
</comment>
<organism evidence="2 3">
    <name type="scientific">Streptomyces triticirhizae</name>
    <dbReference type="NCBI Taxonomy" id="2483353"/>
    <lineage>
        <taxon>Bacteria</taxon>
        <taxon>Bacillati</taxon>
        <taxon>Actinomycetota</taxon>
        <taxon>Actinomycetes</taxon>
        <taxon>Kitasatosporales</taxon>
        <taxon>Streptomycetaceae</taxon>
        <taxon>Streptomyces</taxon>
    </lineage>
</organism>
<dbReference type="EMBL" id="RFFJ01000068">
    <property type="protein sequence ID" value="RMI39750.1"/>
    <property type="molecule type" value="Genomic_DNA"/>
</dbReference>
<evidence type="ECO:0000313" key="2">
    <source>
        <dbReference type="EMBL" id="RMI39750.1"/>
    </source>
</evidence>
<gene>
    <name evidence="2" type="ORF">EBN88_14260</name>
</gene>
<protein>
    <submittedName>
        <fullName evidence="2">Uncharacterized protein</fullName>
    </submittedName>
</protein>
<evidence type="ECO:0000313" key="3">
    <source>
        <dbReference type="Proteomes" id="UP000278673"/>
    </source>
</evidence>
<proteinExistence type="predicted"/>
<reference evidence="2 3" key="1">
    <citation type="submission" date="2018-10" db="EMBL/GenBank/DDBJ databases">
        <title>Isolation, diversity and antifungal activity of actinobacteria from wheat.</title>
        <authorList>
            <person name="Han C."/>
        </authorList>
    </citation>
    <scope>NUCLEOTIDE SEQUENCE [LARGE SCALE GENOMIC DNA]</scope>
    <source>
        <strain evidence="2 3">NEAU-YY642</strain>
    </source>
</reference>
<name>A0A3M2LS67_9ACTN</name>
<evidence type="ECO:0000256" key="1">
    <source>
        <dbReference type="SAM" id="MobiDB-lite"/>
    </source>
</evidence>
<feature type="region of interest" description="Disordered" evidence="1">
    <location>
        <begin position="1"/>
        <end position="38"/>
    </location>
</feature>
<dbReference type="RefSeq" id="WP_122184246.1">
    <property type="nucleotide sequence ID" value="NZ_RFFJ01000068.1"/>
</dbReference>
<dbReference type="AlphaFoldDB" id="A0A3M2LS67"/>
<sequence length="61" mass="6411">MFLFVRDDEPTDLRPAGSVGPVLEFPDPDPDPDPAAGGRPLLVLPAGPGAIPVSRYRALTT</sequence>
<feature type="compositionally biased region" description="Basic and acidic residues" evidence="1">
    <location>
        <begin position="1"/>
        <end position="12"/>
    </location>
</feature>